<organism evidence="3 4">
    <name type="scientific">Fusarium albosuccineum</name>
    <dbReference type="NCBI Taxonomy" id="1237068"/>
    <lineage>
        <taxon>Eukaryota</taxon>
        <taxon>Fungi</taxon>
        <taxon>Dikarya</taxon>
        <taxon>Ascomycota</taxon>
        <taxon>Pezizomycotina</taxon>
        <taxon>Sordariomycetes</taxon>
        <taxon>Hypocreomycetidae</taxon>
        <taxon>Hypocreales</taxon>
        <taxon>Nectriaceae</taxon>
        <taxon>Fusarium</taxon>
        <taxon>Fusarium decemcellulare species complex</taxon>
    </lineage>
</organism>
<keyword evidence="4" id="KW-1185">Reference proteome</keyword>
<sequence>MLIKTLLPSLLATLAAALPAPDLFAEGEMELFKRDAVLNARDLELAEIHGINLTRMYKHAVIKRDDGDHFTVWVDKGFAPTEGPEEAPGKVKRQNARLASGARFTSNPSHRDYCKEHDRHDITSASSPTTGGVEAIYRWARDHDGYFHYGSDTTLGWRDLVVGGSNGGSNARYRARLVDANGSTFRIGSYDVRNDADWTRHRAKQFSGKWRAASYGSETCLYGGNGRGARANYEIVTYSGTV</sequence>
<comment type="caution">
    <text evidence="3">The sequence shown here is derived from an EMBL/GenBank/DDBJ whole genome shotgun (WGS) entry which is preliminary data.</text>
</comment>
<dbReference type="EMBL" id="JAADYS010001494">
    <property type="protein sequence ID" value="KAF4462695.1"/>
    <property type="molecule type" value="Genomic_DNA"/>
</dbReference>
<evidence type="ECO:0000313" key="4">
    <source>
        <dbReference type="Proteomes" id="UP000554235"/>
    </source>
</evidence>
<accession>A0A8H4L6V6</accession>
<evidence type="ECO:0000256" key="2">
    <source>
        <dbReference type="SAM" id="SignalP"/>
    </source>
</evidence>
<dbReference type="AlphaFoldDB" id="A0A8H4L6V6"/>
<gene>
    <name evidence="3" type="ORF">FALBO_10484</name>
</gene>
<dbReference type="OrthoDB" id="4811040at2759"/>
<feature type="signal peptide" evidence="2">
    <location>
        <begin position="1"/>
        <end position="17"/>
    </location>
</feature>
<proteinExistence type="predicted"/>
<keyword evidence="2" id="KW-0732">Signal</keyword>
<dbReference type="Proteomes" id="UP000554235">
    <property type="component" value="Unassembled WGS sequence"/>
</dbReference>
<evidence type="ECO:0000313" key="3">
    <source>
        <dbReference type="EMBL" id="KAF4462695.1"/>
    </source>
</evidence>
<feature type="chain" id="PRO_5034462345" evidence="2">
    <location>
        <begin position="18"/>
        <end position="242"/>
    </location>
</feature>
<evidence type="ECO:0000256" key="1">
    <source>
        <dbReference type="SAM" id="MobiDB-lite"/>
    </source>
</evidence>
<feature type="region of interest" description="Disordered" evidence="1">
    <location>
        <begin position="81"/>
        <end position="111"/>
    </location>
</feature>
<protein>
    <submittedName>
        <fullName evidence="3">Uncharacterized protein</fullName>
    </submittedName>
</protein>
<name>A0A8H4L6V6_9HYPO</name>
<reference evidence="3 4" key="1">
    <citation type="submission" date="2020-01" db="EMBL/GenBank/DDBJ databases">
        <title>Identification and distribution of gene clusters putatively required for synthesis of sphingolipid metabolism inhibitors in phylogenetically diverse species of the filamentous fungus Fusarium.</title>
        <authorList>
            <person name="Kim H.-S."/>
            <person name="Busman M."/>
            <person name="Brown D.W."/>
            <person name="Divon H."/>
            <person name="Uhlig S."/>
            <person name="Proctor R.H."/>
        </authorList>
    </citation>
    <scope>NUCLEOTIDE SEQUENCE [LARGE SCALE GENOMIC DNA]</scope>
    <source>
        <strain evidence="3 4">NRRL 20459</strain>
    </source>
</reference>